<dbReference type="AlphaFoldDB" id="F1Z7N5"/>
<dbReference type="InParanoid" id="F1Z7N5"/>
<feature type="domain" description="Flagellin C-terminal" evidence="5">
    <location>
        <begin position="205"/>
        <end position="290"/>
    </location>
</feature>
<proteinExistence type="inferred from homology"/>
<evidence type="ECO:0000259" key="4">
    <source>
        <dbReference type="Pfam" id="PF00669"/>
    </source>
</evidence>
<evidence type="ECO:0000256" key="3">
    <source>
        <dbReference type="RuleBase" id="RU362073"/>
    </source>
</evidence>
<dbReference type="PRINTS" id="PR00207">
    <property type="entry name" value="FLAGELLIN"/>
</dbReference>
<dbReference type="PANTHER" id="PTHR42792:SF2">
    <property type="entry name" value="FLAGELLIN"/>
    <property type="match status" value="1"/>
</dbReference>
<dbReference type="RefSeq" id="WP_008067775.1">
    <property type="nucleotide sequence ID" value="NZ_AQWK01000013.1"/>
</dbReference>
<dbReference type="OrthoDB" id="9796789at2"/>
<keyword evidence="6" id="KW-0966">Cell projection</keyword>
<dbReference type="FunCoup" id="F1Z7N5">
    <property type="interactions" value="143"/>
</dbReference>
<dbReference type="SUPFAM" id="SSF64518">
    <property type="entry name" value="Phase 1 flagellin"/>
    <property type="match status" value="1"/>
</dbReference>
<dbReference type="eggNOG" id="COG1344">
    <property type="taxonomic scope" value="Bacteria"/>
</dbReference>
<gene>
    <name evidence="6" type="ORF">Y88_1581</name>
</gene>
<comment type="function">
    <text evidence="3">Flagellin is the subunit protein which polymerizes to form the filaments of bacterial flagella.</text>
</comment>
<dbReference type="Gene3D" id="1.20.1330.10">
    <property type="entry name" value="f41 fragment of flagellin, N-terminal domain"/>
    <property type="match status" value="1"/>
</dbReference>
<dbReference type="EMBL" id="AEWJ01000033">
    <property type="protein sequence ID" value="EGD59426.1"/>
    <property type="molecule type" value="Genomic_DNA"/>
</dbReference>
<comment type="similarity">
    <text evidence="1 3">Belongs to the bacterial flagellin family.</text>
</comment>
<organism evidence="6 7">
    <name type="scientific">Novosphingobium nitrogenifigens DSM 19370</name>
    <dbReference type="NCBI Taxonomy" id="983920"/>
    <lineage>
        <taxon>Bacteria</taxon>
        <taxon>Pseudomonadati</taxon>
        <taxon>Pseudomonadota</taxon>
        <taxon>Alphaproteobacteria</taxon>
        <taxon>Sphingomonadales</taxon>
        <taxon>Sphingomonadaceae</taxon>
        <taxon>Novosphingobium</taxon>
    </lineage>
</organism>
<evidence type="ECO:0000313" key="6">
    <source>
        <dbReference type="EMBL" id="EGD59426.1"/>
    </source>
</evidence>
<reference evidence="6 7" key="1">
    <citation type="journal article" date="2012" name="J. Bacteriol.">
        <title>Draft Genome Sequence of Novosphingobium nitrogenifigens Y88T.</title>
        <authorList>
            <person name="Strabala T.J."/>
            <person name="Macdonald L."/>
            <person name="Liu V."/>
            <person name="Smit A.M."/>
        </authorList>
    </citation>
    <scope>NUCLEOTIDE SEQUENCE [LARGE SCALE GENOMIC DNA]</scope>
    <source>
        <strain evidence="6 7">DSM 19370</strain>
    </source>
</reference>
<sequence>MTVINTNISAIQAANASNSAASMTSTAMQRLSTGKRINSAADDAAGLAITNSMTSQINGMQQGVSNANDGISLAQTAGGALNEVTNMLQRVRQLAVQSSSGTYQNSDRTSMQSEVTNLTQQISDILNNTTFNGNKVFNVAAGTATSADDKSFTIQTGANATDTVAIVSKAFSSSNLFDATDTSYNSAAATQALDVSTQANATTTLTNVDNALAEVNATQATLGAGQNRLTSVVNNLNDNITNLSSARSRIQDTDYSATTTQLAKAQILSQASSAMIAQANQSQQNVLSLLK</sequence>
<feature type="domain" description="Flagellin N-terminal" evidence="4">
    <location>
        <begin position="4"/>
        <end position="138"/>
    </location>
</feature>
<dbReference type="Proteomes" id="UP000004728">
    <property type="component" value="Unassembled WGS sequence"/>
</dbReference>
<dbReference type="STRING" id="983920.Y88_1581"/>
<dbReference type="Pfam" id="PF00669">
    <property type="entry name" value="Flagellin_N"/>
    <property type="match status" value="1"/>
</dbReference>
<keyword evidence="3" id="KW-0964">Secreted</keyword>
<keyword evidence="7" id="KW-1185">Reference proteome</keyword>
<evidence type="ECO:0000256" key="2">
    <source>
        <dbReference type="ARBA" id="ARBA00023143"/>
    </source>
</evidence>
<accession>F1Z7N5</accession>
<dbReference type="InterPro" id="IPR001029">
    <property type="entry name" value="Flagellin_N"/>
</dbReference>
<comment type="subcellular location">
    <subcellularLocation>
        <location evidence="3">Secreted</location>
    </subcellularLocation>
    <subcellularLocation>
        <location evidence="3">Bacterial flagellum</location>
    </subcellularLocation>
</comment>
<evidence type="ECO:0000313" key="7">
    <source>
        <dbReference type="Proteomes" id="UP000004728"/>
    </source>
</evidence>
<dbReference type="HOGENOM" id="CLU_011142_2_2_5"/>
<dbReference type="GO" id="GO:0009288">
    <property type="term" value="C:bacterial-type flagellum"/>
    <property type="evidence" value="ECO:0007669"/>
    <property type="project" value="UniProtKB-SubCell"/>
</dbReference>
<keyword evidence="2 3" id="KW-0975">Bacterial flagellum</keyword>
<keyword evidence="6" id="KW-0969">Cilium</keyword>
<comment type="caution">
    <text evidence="6">The sequence shown here is derived from an EMBL/GenBank/DDBJ whole genome shotgun (WGS) entry which is preliminary data.</text>
</comment>
<dbReference type="InterPro" id="IPR046358">
    <property type="entry name" value="Flagellin_C"/>
</dbReference>
<evidence type="ECO:0000259" key="5">
    <source>
        <dbReference type="Pfam" id="PF00700"/>
    </source>
</evidence>
<protein>
    <recommendedName>
        <fullName evidence="3">Flagellin</fullName>
    </recommendedName>
</protein>
<dbReference type="PANTHER" id="PTHR42792">
    <property type="entry name" value="FLAGELLIN"/>
    <property type="match status" value="1"/>
</dbReference>
<dbReference type="GO" id="GO:0005198">
    <property type="term" value="F:structural molecule activity"/>
    <property type="evidence" value="ECO:0007669"/>
    <property type="project" value="UniProtKB-UniRule"/>
</dbReference>
<name>F1Z7N5_9SPHN</name>
<dbReference type="InterPro" id="IPR001492">
    <property type="entry name" value="Flagellin"/>
</dbReference>
<dbReference type="GO" id="GO:0005576">
    <property type="term" value="C:extracellular region"/>
    <property type="evidence" value="ECO:0007669"/>
    <property type="project" value="UniProtKB-SubCell"/>
</dbReference>
<keyword evidence="6" id="KW-0282">Flagellum</keyword>
<evidence type="ECO:0000256" key="1">
    <source>
        <dbReference type="ARBA" id="ARBA00005709"/>
    </source>
</evidence>
<dbReference type="Pfam" id="PF00700">
    <property type="entry name" value="Flagellin_C"/>
    <property type="match status" value="1"/>
</dbReference>